<name>A0A2M8PBW0_9CHLR</name>
<proteinExistence type="predicted"/>
<evidence type="ECO:0000313" key="2">
    <source>
        <dbReference type="Proteomes" id="UP000229681"/>
    </source>
</evidence>
<comment type="caution">
    <text evidence="1">The sequence shown here is derived from an EMBL/GenBank/DDBJ whole genome shotgun (WGS) entry which is preliminary data.</text>
</comment>
<protein>
    <submittedName>
        <fullName evidence="1">Uncharacterized protein</fullName>
    </submittedName>
</protein>
<evidence type="ECO:0000313" key="1">
    <source>
        <dbReference type="EMBL" id="PJF35035.1"/>
    </source>
</evidence>
<dbReference type="Proteomes" id="UP000229681">
    <property type="component" value="Unassembled WGS sequence"/>
</dbReference>
<organism evidence="1 2">
    <name type="scientific">Candidatus Thermofonsia Clade 1 bacterium</name>
    <dbReference type="NCBI Taxonomy" id="2364210"/>
    <lineage>
        <taxon>Bacteria</taxon>
        <taxon>Bacillati</taxon>
        <taxon>Chloroflexota</taxon>
        <taxon>Candidatus Thermofontia</taxon>
        <taxon>Candidatus Thermofonsia Clade 1</taxon>
    </lineage>
</organism>
<reference evidence="1 2" key="1">
    <citation type="submission" date="2017-11" db="EMBL/GenBank/DDBJ databases">
        <title>Evolution of Phototrophy in the Chloroflexi Phylum Driven by Horizontal Gene Transfer.</title>
        <authorList>
            <person name="Ward L.M."/>
            <person name="Hemp J."/>
            <person name="Shih P.M."/>
            <person name="Mcglynn S.E."/>
            <person name="Fischer W."/>
        </authorList>
    </citation>
    <scope>NUCLEOTIDE SEQUENCE [LARGE SCALE GENOMIC DNA]</scope>
    <source>
        <strain evidence="1">JP3_13</strain>
    </source>
</reference>
<dbReference type="AlphaFoldDB" id="A0A2M8PBW0"/>
<accession>A0A2M8PBW0</accession>
<sequence length="410" mass="47529">MAEKTYRAIQCRRIGLNQALKTLRAFVRERRLAEYIPFVRYEKNADTRCRGEYYIVLEMHQAPNEVLQQLQELGIGIPIPEELTEGSLDAWLSPNRESTQFFRQVYLEKPAQFSRPTAPSDDLSEFSDGEESYLQSNEPFNKLLYWLSARGSGTWQIFRHACEQLGIDNKPRQVFRRLRLLGHLGYLDQGRRWQVYPPYLVQSADGSYRYLVGQRTPSLLKNLPVERFPQRGTPDLIKVPPRFAAEGFCEAGIASLRLAESLPSWRDLPNRWQALDLPMLRYLFNRWDGAEFSIRVERPDQVGLYRCEDTEKQSIRYAFYDGSTLWQGDWYGLQYVANAHLNLFPRCVYSQAHHTCLLERHLPDLHECALVLASGILPEKRDGGLLFRHVSAALINTLSDKLGFSVSYKD</sequence>
<gene>
    <name evidence="1" type="ORF">CUN49_12625</name>
</gene>
<dbReference type="EMBL" id="PGTM01000220">
    <property type="protein sequence ID" value="PJF35035.1"/>
    <property type="molecule type" value="Genomic_DNA"/>
</dbReference>